<sequence length="52" mass="6108">MDGWRDGWLEGGGRAGREGGRGGREEGERERQIIADRYRAQIERESKRYREI</sequence>
<dbReference type="Proteomes" id="UP000828390">
    <property type="component" value="Unassembled WGS sequence"/>
</dbReference>
<name>A0A9D4EDW9_DREPO</name>
<dbReference type="AlphaFoldDB" id="A0A9D4EDW9"/>
<evidence type="ECO:0000256" key="1">
    <source>
        <dbReference type="SAM" id="MobiDB-lite"/>
    </source>
</evidence>
<proteinExistence type="predicted"/>
<feature type="compositionally biased region" description="Basic and acidic residues" evidence="1">
    <location>
        <begin position="15"/>
        <end position="30"/>
    </location>
</feature>
<comment type="caution">
    <text evidence="2">The sequence shown here is derived from an EMBL/GenBank/DDBJ whole genome shotgun (WGS) entry which is preliminary data.</text>
</comment>
<dbReference type="EMBL" id="JAIWYP010000009">
    <property type="protein sequence ID" value="KAH3778542.1"/>
    <property type="molecule type" value="Genomic_DNA"/>
</dbReference>
<reference evidence="2" key="2">
    <citation type="submission" date="2020-11" db="EMBL/GenBank/DDBJ databases">
        <authorList>
            <person name="McCartney M.A."/>
            <person name="Auch B."/>
            <person name="Kono T."/>
            <person name="Mallez S."/>
            <person name="Becker A."/>
            <person name="Gohl D.M."/>
            <person name="Silverstein K.A.T."/>
            <person name="Koren S."/>
            <person name="Bechman K.B."/>
            <person name="Herman A."/>
            <person name="Abrahante J.E."/>
            <person name="Garbe J."/>
        </authorList>
    </citation>
    <scope>NUCLEOTIDE SEQUENCE</scope>
    <source>
        <strain evidence="2">Duluth1</strain>
        <tissue evidence="2">Whole animal</tissue>
    </source>
</reference>
<organism evidence="2 3">
    <name type="scientific">Dreissena polymorpha</name>
    <name type="common">Zebra mussel</name>
    <name type="synonym">Mytilus polymorpha</name>
    <dbReference type="NCBI Taxonomy" id="45954"/>
    <lineage>
        <taxon>Eukaryota</taxon>
        <taxon>Metazoa</taxon>
        <taxon>Spiralia</taxon>
        <taxon>Lophotrochozoa</taxon>
        <taxon>Mollusca</taxon>
        <taxon>Bivalvia</taxon>
        <taxon>Autobranchia</taxon>
        <taxon>Heteroconchia</taxon>
        <taxon>Euheterodonta</taxon>
        <taxon>Imparidentia</taxon>
        <taxon>Neoheterodontei</taxon>
        <taxon>Myida</taxon>
        <taxon>Dreissenoidea</taxon>
        <taxon>Dreissenidae</taxon>
        <taxon>Dreissena</taxon>
    </lineage>
</organism>
<reference evidence="2" key="1">
    <citation type="journal article" date="2019" name="bioRxiv">
        <title>The Genome of the Zebra Mussel, Dreissena polymorpha: A Resource for Invasive Species Research.</title>
        <authorList>
            <person name="McCartney M.A."/>
            <person name="Auch B."/>
            <person name="Kono T."/>
            <person name="Mallez S."/>
            <person name="Zhang Y."/>
            <person name="Obille A."/>
            <person name="Becker A."/>
            <person name="Abrahante J.E."/>
            <person name="Garbe J."/>
            <person name="Badalamenti J.P."/>
            <person name="Herman A."/>
            <person name="Mangelson H."/>
            <person name="Liachko I."/>
            <person name="Sullivan S."/>
            <person name="Sone E.D."/>
            <person name="Koren S."/>
            <person name="Silverstein K.A.T."/>
            <person name="Beckman K.B."/>
            <person name="Gohl D.M."/>
        </authorList>
    </citation>
    <scope>NUCLEOTIDE SEQUENCE</scope>
    <source>
        <strain evidence="2">Duluth1</strain>
        <tissue evidence="2">Whole animal</tissue>
    </source>
</reference>
<keyword evidence="3" id="KW-1185">Reference proteome</keyword>
<feature type="region of interest" description="Disordered" evidence="1">
    <location>
        <begin position="1"/>
        <end position="30"/>
    </location>
</feature>
<accession>A0A9D4EDW9</accession>
<evidence type="ECO:0000313" key="3">
    <source>
        <dbReference type="Proteomes" id="UP000828390"/>
    </source>
</evidence>
<gene>
    <name evidence="2" type="ORF">DPMN_180007</name>
</gene>
<evidence type="ECO:0000313" key="2">
    <source>
        <dbReference type="EMBL" id="KAH3778542.1"/>
    </source>
</evidence>
<protein>
    <submittedName>
        <fullName evidence="2">Uncharacterized protein</fullName>
    </submittedName>
</protein>